<keyword evidence="4 11" id="KW-1133">Transmembrane helix</keyword>
<keyword evidence="7" id="KW-0869">Chloride channel</keyword>
<sequence>MVALRWKRIFLRIHRRGILRAVRFWQTRWGERSLIVVLAICIGGVAAVAAALLHTLVVKLELFGIWLTQAPKQVHEYAWFAVLFILPMLGLLGSFVVQRFLGGPRYAKSLSPLILALNRKRTNIPAVEMINHMLSSAISVGFGGSAGLEAPSVLTGAAIGANSASFLHIDRRHRSLLLGCGSAAAISAIFDSPIAGVLFAAEVLLPEFSVSALVPMMMSSAVAAVVSRQIMGDTQFILAINAPWQANAVPCYFLCGIFCALVGVYVIKTAYFTGDWLKHKFRNAWQRLFVGGSVLCVLLLLFPMMRGQGYLYIEKLFAGDTAGLVASSPLLHWIPSETGILVLLLVVVLLLKVVVSVLTVDAGGDGGIFAPSMFIGAFAGFVFARVVNLTGLIQLQEYNFVAVGMCGVFTAVMRAPLTGIFLIAEVTGSYILLVPLMIVSSVAWFTARLFEPNSIYRKALAESNLLSEDRDLTMLRRLPVRLNLMRNYHVLKLRDPLKKVIELVERTPEEIFPVLDDSGKLLGVVHLEKILAVMLNPKVYELLVVFDLMDPPHGMVSPDDDLGWAMANFEKYNLNYLPVCDADGIFHGFIAKAPIFAKYRRMVREADSF</sequence>
<evidence type="ECO:0000256" key="7">
    <source>
        <dbReference type="ARBA" id="ARBA00023173"/>
    </source>
</evidence>
<reference evidence="13 14" key="1">
    <citation type="submission" date="2018-04" db="EMBL/GenBank/DDBJ databases">
        <title>Genomic Encyclopedia of Type Strains, Phase IV (KMG-IV): sequencing the most valuable type-strain genomes for metagenomic binning, comparative biology and taxonomic classification.</title>
        <authorList>
            <person name="Goeker M."/>
        </authorList>
    </citation>
    <scope>NUCLEOTIDE SEQUENCE [LARGE SCALE GENOMIC DNA]</scope>
    <source>
        <strain evidence="13 14">DSM 14823</strain>
    </source>
</reference>
<evidence type="ECO:0000256" key="5">
    <source>
        <dbReference type="ARBA" id="ARBA00023065"/>
    </source>
</evidence>
<evidence type="ECO:0000313" key="13">
    <source>
        <dbReference type="EMBL" id="PVY34805.1"/>
    </source>
</evidence>
<comment type="subcellular location">
    <subcellularLocation>
        <location evidence="1">Membrane</location>
        <topology evidence="1">Multi-pass membrane protein</topology>
    </subcellularLocation>
</comment>
<dbReference type="Gene3D" id="1.10.3080.10">
    <property type="entry name" value="Clc chloride channel"/>
    <property type="match status" value="1"/>
</dbReference>
<keyword evidence="10" id="KW-0129">CBS domain</keyword>
<keyword evidence="14" id="KW-1185">Reference proteome</keyword>
<evidence type="ECO:0000256" key="10">
    <source>
        <dbReference type="PROSITE-ProRule" id="PRU00703"/>
    </source>
</evidence>
<keyword evidence="3 11" id="KW-0812">Transmembrane</keyword>
<dbReference type="GeneID" id="78297064"/>
<evidence type="ECO:0000256" key="8">
    <source>
        <dbReference type="ARBA" id="ARBA00023214"/>
    </source>
</evidence>
<keyword evidence="5" id="KW-0406">Ion transport</keyword>
<dbReference type="SUPFAM" id="SSF81340">
    <property type="entry name" value="Clc chloride channel"/>
    <property type="match status" value="1"/>
</dbReference>
<keyword evidence="6 11" id="KW-0472">Membrane</keyword>
<dbReference type="SUPFAM" id="SSF54631">
    <property type="entry name" value="CBS-domain pair"/>
    <property type="match status" value="1"/>
</dbReference>
<evidence type="ECO:0000256" key="1">
    <source>
        <dbReference type="ARBA" id="ARBA00004141"/>
    </source>
</evidence>
<feature type="transmembrane region" description="Helical" evidence="11">
    <location>
        <begin position="251"/>
        <end position="272"/>
    </location>
</feature>
<dbReference type="InterPro" id="IPR001807">
    <property type="entry name" value="ClC"/>
</dbReference>
<dbReference type="InterPro" id="IPR000644">
    <property type="entry name" value="CBS_dom"/>
</dbReference>
<evidence type="ECO:0000256" key="11">
    <source>
        <dbReference type="SAM" id="Phobius"/>
    </source>
</evidence>
<dbReference type="InterPro" id="IPR050368">
    <property type="entry name" value="ClC-type_chloride_channel"/>
</dbReference>
<organism evidence="13 14">
    <name type="scientific">Victivallis vadensis</name>
    <dbReference type="NCBI Taxonomy" id="172901"/>
    <lineage>
        <taxon>Bacteria</taxon>
        <taxon>Pseudomonadati</taxon>
        <taxon>Lentisphaerota</taxon>
        <taxon>Lentisphaeria</taxon>
        <taxon>Victivallales</taxon>
        <taxon>Victivallaceae</taxon>
        <taxon>Victivallis</taxon>
    </lineage>
</organism>
<dbReference type="PROSITE" id="PS51371">
    <property type="entry name" value="CBS"/>
    <property type="match status" value="1"/>
</dbReference>
<dbReference type="Proteomes" id="UP000245959">
    <property type="component" value="Unassembled WGS sequence"/>
</dbReference>
<dbReference type="Pfam" id="PF00571">
    <property type="entry name" value="CBS"/>
    <property type="match status" value="2"/>
</dbReference>
<dbReference type="RefSeq" id="WP_116885800.1">
    <property type="nucleotide sequence ID" value="NZ_CABMMC010000055.1"/>
</dbReference>
<keyword evidence="9" id="KW-0407">Ion channel</keyword>
<evidence type="ECO:0000313" key="14">
    <source>
        <dbReference type="Proteomes" id="UP000245959"/>
    </source>
</evidence>
<keyword evidence="2" id="KW-0813">Transport</keyword>
<name>A0A2U1AEK6_9BACT</name>
<evidence type="ECO:0000256" key="6">
    <source>
        <dbReference type="ARBA" id="ARBA00023136"/>
    </source>
</evidence>
<dbReference type="OrthoDB" id="9812438at2"/>
<feature type="transmembrane region" description="Helical" evidence="11">
    <location>
        <begin position="366"/>
        <end position="388"/>
    </location>
</feature>
<feature type="transmembrane region" description="Helical" evidence="11">
    <location>
        <begin position="340"/>
        <end position="360"/>
    </location>
</feature>
<evidence type="ECO:0000259" key="12">
    <source>
        <dbReference type="PROSITE" id="PS51371"/>
    </source>
</evidence>
<dbReference type="CDD" id="cd00400">
    <property type="entry name" value="Voltage_gated_ClC"/>
    <property type="match status" value="1"/>
</dbReference>
<feature type="transmembrane region" description="Helical" evidence="11">
    <location>
        <begin position="284"/>
        <end position="302"/>
    </location>
</feature>
<dbReference type="Gene3D" id="3.10.580.10">
    <property type="entry name" value="CBS-domain"/>
    <property type="match status" value="1"/>
</dbReference>
<feature type="domain" description="CBS" evidence="12">
    <location>
        <begin position="484"/>
        <end position="542"/>
    </location>
</feature>
<feature type="transmembrane region" description="Helical" evidence="11">
    <location>
        <begin position="176"/>
        <end position="200"/>
    </location>
</feature>
<dbReference type="GO" id="GO:0005254">
    <property type="term" value="F:chloride channel activity"/>
    <property type="evidence" value="ECO:0007669"/>
    <property type="project" value="UniProtKB-KW"/>
</dbReference>
<keyword evidence="8" id="KW-0868">Chloride</keyword>
<dbReference type="InterPro" id="IPR014743">
    <property type="entry name" value="Cl-channel_core"/>
</dbReference>
<feature type="transmembrane region" description="Helical" evidence="11">
    <location>
        <begin position="77"/>
        <end position="97"/>
    </location>
</feature>
<dbReference type="Pfam" id="PF00654">
    <property type="entry name" value="Voltage_CLC"/>
    <property type="match status" value="1"/>
</dbReference>
<evidence type="ECO:0000256" key="3">
    <source>
        <dbReference type="ARBA" id="ARBA00022692"/>
    </source>
</evidence>
<gene>
    <name evidence="13" type="ORF">C8D82_1454</name>
</gene>
<accession>A0A2U1AEK6</accession>
<dbReference type="AlphaFoldDB" id="A0A2U1AEK6"/>
<dbReference type="PRINTS" id="PR00762">
    <property type="entry name" value="CLCHANNEL"/>
</dbReference>
<feature type="transmembrane region" description="Helical" evidence="11">
    <location>
        <begin position="400"/>
        <end position="424"/>
    </location>
</feature>
<evidence type="ECO:0000256" key="2">
    <source>
        <dbReference type="ARBA" id="ARBA00022448"/>
    </source>
</evidence>
<dbReference type="GO" id="GO:0034707">
    <property type="term" value="C:chloride channel complex"/>
    <property type="evidence" value="ECO:0007669"/>
    <property type="project" value="UniProtKB-KW"/>
</dbReference>
<evidence type="ECO:0000256" key="9">
    <source>
        <dbReference type="ARBA" id="ARBA00023303"/>
    </source>
</evidence>
<evidence type="ECO:0000256" key="4">
    <source>
        <dbReference type="ARBA" id="ARBA00022989"/>
    </source>
</evidence>
<dbReference type="PANTHER" id="PTHR43427:SF6">
    <property type="entry name" value="CHLORIDE CHANNEL PROTEIN CLC-E"/>
    <property type="match status" value="1"/>
</dbReference>
<proteinExistence type="predicted"/>
<comment type="caution">
    <text evidence="13">The sequence shown here is derived from an EMBL/GenBank/DDBJ whole genome shotgun (WGS) entry which is preliminary data.</text>
</comment>
<feature type="transmembrane region" description="Helical" evidence="11">
    <location>
        <begin position="33"/>
        <end position="57"/>
    </location>
</feature>
<dbReference type="EMBL" id="QEKH01000045">
    <property type="protein sequence ID" value="PVY34805.1"/>
    <property type="molecule type" value="Genomic_DNA"/>
</dbReference>
<feature type="transmembrane region" description="Helical" evidence="11">
    <location>
        <begin position="430"/>
        <end position="450"/>
    </location>
</feature>
<protein>
    <submittedName>
        <fullName evidence="13">CIC family chloride channel protein</fullName>
    </submittedName>
</protein>
<feature type="transmembrane region" description="Helical" evidence="11">
    <location>
        <begin position="212"/>
        <end position="230"/>
    </location>
</feature>
<dbReference type="InterPro" id="IPR046342">
    <property type="entry name" value="CBS_dom_sf"/>
</dbReference>
<dbReference type="PANTHER" id="PTHR43427">
    <property type="entry name" value="CHLORIDE CHANNEL PROTEIN CLC-E"/>
    <property type="match status" value="1"/>
</dbReference>